<dbReference type="FunFam" id="1.20.5.1180:FF:000002">
    <property type="entry name" value="Centrosomal protein of 55 kDa"/>
    <property type="match status" value="1"/>
</dbReference>
<dbReference type="AlphaFoldDB" id="A0A5N4DKQ0"/>
<dbReference type="GO" id="GO:0032154">
    <property type="term" value="C:cleavage furrow"/>
    <property type="evidence" value="ECO:0007669"/>
    <property type="project" value="UniProtKB-SubCell"/>
</dbReference>
<keyword evidence="6" id="KW-0206">Cytoskeleton</keyword>
<comment type="function">
    <text evidence="7">Plays a role in mitotic exit and cytokinesis. Recruits PDCD6IP and TSG101 to midbody during cytokinesis. Required for successful completion of cytokinesis. Not required for microtubule nucleation. Plays a role in the development of the brain and kidney.</text>
</comment>
<evidence type="ECO:0000256" key="6">
    <source>
        <dbReference type="ARBA" id="ARBA00023212"/>
    </source>
</evidence>
<comment type="subcellular location">
    <subcellularLocation>
        <location evidence="3">Cleavage furrow</location>
    </subcellularLocation>
    <subcellularLocation>
        <location evidence="1">Cytoplasm</location>
        <location evidence="1">Cytoskeleton</location>
        <location evidence="1">Microtubule organizing center</location>
        <location evidence="1">Centrosome</location>
        <location evidence="1">Centriole</location>
    </subcellularLocation>
    <subcellularLocation>
        <location evidence="2">Midbody</location>
        <location evidence="2">Midbody ring</location>
    </subcellularLocation>
</comment>
<dbReference type="GO" id="GO:0051896">
    <property type="term" value="P:regulation of phosphatidylinositol 3-kinase/protein kinase B signal transduction"/>
    <property type="evidence" value="ECO:0007669"/>
    <property type="project" value="InterPro"/>
</dbReference>
<feature type="region of interest" description="Disordered" evidence="10">
    <location>
        <begin position="1"/>
        <end position="61"/>
    </location>
</feature>
<dbReference type="STRING" id="9838.ENSCDRP00005021168"/>
<evidence type="ECO:0000313" key="12">
    <source>
        <dbReference type="EMBL" id="KAB1271665.1"/>
    </source>
</evidence>
<dbReference type="GO" id="GO:0000281">
    <property type="term" value="P:mitotic cytokinesis"/>
    <property type="evidence" value="ECO:0007669"/>
    <property type="project" value="InterPro"/>
</dbReference>
<evidence type="ECO:0000256" key="9">
    <source>
        <dbReference type="SAM" id="Coils"/>
    </source>
</evidence>
<keyword evidence="4" id="KW-0963">Cytoplasm</keyword>
<keyword evidence="5 9" id="KW-0175">Coiled coil</keyword>
<protein>
    <recommendedName>
        <fullName evidence="8">Centrosomal protein of 55 kDa</fullName>
    </recommendedName>
</protein>
<evidence type="ECO:0000256" key="7">
    <source>
        <dbReference type="ARBA" id="ARBA00055531"/>
    </source>
</evidence>
<evidence type="ECO:0000256" key="1">
    <source>
        <dbReference type="ARBA" id="ARBA00004114"/>
    </source>
</evidence>
<feature type="coiled-coil region" evidence="9">
    <location>
        <begin position="340"/>
        <end position="434"/>
    </location>
</feature>
<evidence type="ECO:0000313" key="13">
    <source>
        <dbReference type="Proteomes" id="UP000299084"/>
    </source>
</evidence>
<dbReference type="Proteomes" id="UP000299084">
    <property type="component" value="Unassembled WGS sequence"/>
</dbReference>
<evidence type="ECO:0000256" key="2">
    <source>
        <dbReference type="ARBA" id="ARBA00004476"/>
    </source>
</evidence>
<name>A0A5N4DKQ0_CAMDR</name>
<gene>
    <name evidence="12" type="ORF">Cadr_000009326</name>
</gene>
<dbReference type="InterPro" id="IPR022008">
    <property type="entry name" value="EABR"/>
</dbReference>
<sequence>AGFKLPEAAPAPEGVAGRTRAPRLSSGAGWLRGGGRSPRARGAPRGRWGRRETAPVGTQSLPAVSGPLPWCSLRARHLAGRSTTVAGSIPPFSFATLAKMSSRSPKDLIKSKWGPKPSNSKSETALQKFRGEIAALKTTVDEIASGKGKLTDQERHRLLEKIRVLEAEREKNAYCLTEKDKEIQRLRDQLKAKYSTTTLLEQLEEKTKEGERREQLLKSLSEETDVLKKQLSATTARLAELEGKANTLHLSQTVAASCFNASVSSIHEMETQLKDALEKNQQWLVYDQQREVYVKGLLAKIFELEQKSETAAHAVSQQTKKTASEGCLQEEKQKFYNHLLANAKNDLEVQRQTITQLNFELSEFRRKYEETQKEVQDLNQLLCSQRKADVQYLEDDRHKTEKIQRLKEENDLAREKLEEEKKRSEELLSQVGLANKVS</sequence>
<dbReference type="InterPro" id="IPR038926">
    <property type="entry name" value="CEP55"/>
</dbReference>
<feature type="compositionally biased region" description="Low complexity" evidence="10">
    <location>
        <begin position="1"/>
        <end position="13"/>
    </location>
</feature>
<comment type="caution">
    <text evidence="12">The sequence shown here is derived from an EMBL/GenBank/DDBJ whole genome shotgun (WGS) entry which is preliminary data.</text>
</comment>
<dbReference type="Gene3D" id="1.20.5.1180">
    <property type="entry name" value="Geminin coiled-coil domain"/>
    <property type="match status" value="1"/>
</dbReference>
<feature type="domain" description="TSG101 and ALIX binding" evidence="11">
    <location>
        <begin position="271"/>
        <end position="303"/>
    </location>
</feature>
<proteinExistence type="predicted"/>
<organism evidence="12 13">
    <name type="scientific">Camelus dromedarius</name>
    <name type="common">Dromedary</name>
    <name type="synonym">Arabian camel</name>
    <dbReference type="NCBI Taxonomy" id="9838"/>
    <lineage>
        <taxon>Eukaryota</taxon>
        <taxon>Metazoa</taxon>
        <taxon>Chordata</taxon>
        <taxon>Craniata</taxon>
        <taxon>Vertebrata</taxon>
        <taxon>Euteleostomi</taxon>
        <taxon>Mammalia</taxon>
        <taxon>Eutheria</taxon>
        <taxon>Laurasiatheria</taxon>
        <taxon>Artiodactyla</taxon>
        <taxon>Tylopoda</taxon>
        <taxon>Camelidae</taxon>
        <taxon>Camelus</taxon>
    </lineage>
</organism>
<dbReference type="GO" id="GO:0005814">
    <property type="term" value="C:centriole"/>
    <property type="evidence" value="ECO:0007669"/>
    <property type="project" value="UniProtKB-SubCell"/>
</dbReference>
<reference evidence="12 13" key="1">
    <citation type="journal article" date="2019" name="Mol. Ecol. Resour.">
        <title>Improving Illumina assemblies with Hi-C and long reads: an example with the North African dromedary.</title>
        <authorList>
            <person name="Elbers J.P."/>
            <person name="Rogers M.F."/>
            <person name="Perelman P.L."/>
            <person name="Proskuryakova A.A."/>
            <person name="Serdyukova N.A."/>
            <person name="Johnson W.E."/>
            <person name="Horin P."/>
            <person name="Corander J."/>
            <person name="Murphy D."/>
            <person name="Burger P.A."/>
        </authorList>
    </citation>
    <scope>NUCLEOTIDE SEQUENCE [LARGE SCALE GENOMIC DNA]</scope>
    <source>
        <strain evidence="12">Drom800</strain>
        <tissue evidence="12">Blood</tissue>
    </source>
</reference>
<evidence type="ECO:0000256" key="4">
    <source>
        <dbReference type="ARBA" id="ARBA00022490"/>
    </source>
</evidence>
<evidence type="ECO:0000256" key="3">
    <source>
        <dbReference type="ARBA" id="ARBA00004626"/>
    </source>
</evidence>
<dbReference type="Pfam" id="PF12180">
    <property type="entry name" value="EABR"/>
    <property type="match status" value="1"/>
</dbReference>
<dbReference type="PANTHER" id="PTHR31838">
    <property type="entry name" value="CENTROSOMAL PROTEIN OF 55 KDA"/>
    <property type="match status" value="1"/>
</dbReference>
<evidence type="ECO:0000256" key="8">
    <source>
        <dbReference type="ARBA" id="ARBA00069787"/>
    </source>
</evidence>
<dbReference type="EMBL" id="JWIN03000011">
    <property type="protein sequence ID" value="KAB1271665.1"/>
    <property type="molecule type" value="Genomic_DNA"/>
</dbReference>
<keyword evidence="13" id="KW-1185">Reference proteome</keyword>
<feature type="compositionally biased region" description="Basic residues" evidence="10">
    <location>
        <begin position="38"/>
        <end position="48"/>
    </location>
</feature>
<dbReference type="GO" id="GO:0090543">
    <property type="term" value="C:Flemming body"/>
    <property type="evidence" value="ECO:0007669"/>
    <property type="project" value="UniProtKB-SubCell"/>
</dbReference>
<dbReference type="PANTHER" id="PTHR31838:SF1">
    <property type="entry name" value="CENTROSOMAL PROTEIN OF 55 KDA"/>
    <property type="match status" value="1"/>
</dbReference>
<evidence type="ECO:0000256" key="10">
    <source>
        <dbReference type="SAM" id="MobiDB-lite"/>
    </source>
</evidence>
<feature type="coiled-coil region" evidence="9">
    <location>
        <begin position="200"/>
        <end position="244"/>
    </location>
</feature>
<dbReference type="GO" id="GO:0045184">
    <property type="term" value="P:establishment of protein localization"/>
    <property type="evidence" value="ECO:0007669"/>
    <property type="project" value="TreeGrafter"/>
</dbReference>
<evidence type="ECO:0000259" key="11">
    <source>
        <dbReference type="Pfam" id="PF12180"/>
    </source>
</evidence>
<evidence type="ECO:0000256" key="5">
    <source>
        <dbReference type="ARBA" id="ARBA00023054"/>
    </source>
</evidence>
<accession>A0A5N4DKQ0</accession>
<feature type="non-terminal residue" evidence="12">
    <location>
        <position position="1"/>
    </location>
</feature>